<dbReference type="STRING" id="1842532.A7E78_02555"/>
<evidence type="ECO:0008006" key="4">
    <source>
        <dbReference type="Google" id="ProtNLM"/>
    </source>
</evidence>
<sequence>MFRKCLCLTTIALVMLCSVACQADKPKVDIQEGLWEITTVIKLPGMPMQMPPVKSTQCISQDDLIPQTQQPDQPDQQCDISNMTTTGNTVTYDMVCSSQGNTMKANSSITYEKNKMQGNMTATMEPSNMTMTYTLTGKRIGDCGR</sequence>
<dbReference type="EMBL" id="CP015519">
    <property type="protein sequence ID" value="APG26826.1"/>
    <property type="molecule type" value="Genomic_DNA"/>
</dbReference>
<accession>A0A1L3GLK2</accession>
<dbReference type="OrthoDB" id="9180646at2"/>
<keyword evidence="1" id="KW-0732">Signal</keyword>
<dbReference type="Proteomes" id="UP000182517">
    <property type="component" value="Chromosome"/>
</dbReference>
<feature type="signal peptide" evidence="1">
    <location>
        <begin position="1"/>
        <end position="23"/>
    </location>
</feature>
<dbReference type="Pfam" id="PF12276">
    <property type="entry name" value="DUF3617"/>
    <property type="match status" value="1"/>
</dbReference>
<name>A0A1L3GLK2_9BACT</name>
<dbReference type="RefSeq" id="WP_072282787.1">
    <property type="nucleotide sequence ID" value="NZ_CP015519.1"/>
</dbReference>
<dbReference type="AlphaFoldDB" id="A0A1L3GLK2"/>
<dbReference type="KEGG" id="pef:A7E78_02555"/>
<evidence type="ECO:0000313" key="2">
    <source>
        <dbReference type="EMBL" id="APG26826.1"/>
    </source>
</evidence>
<dbReference type="InterPro" id="IPR022061">
    <property type="entry name" value="DUF3617"/>
</dbReference>
<evidence type="ECO:0000256" key="1">
    <source>
        <dbReference type="SAM" id="SignalP"/>
    </source>
</evidence>
<keyword evidence="3" id="KW-1185">Reference proteome</keyword>
<reference evidence="2 3" key="1">
    <citation type="journal article" date="2017" name="Genome Announc.">
        <title>Complete Genome Sequences of Two Acetylene-Fermenting Pelobacter acetylenicus Strains.</title>
        <authorList>
            <person name="Sutton J.M."/>
            <person name="Baesman S.M."/>
            <person name="Fierst J.L."/>
            <person name="Poret-Peterson A.T."/>
            <person name="Oremland R.S."/>
            <person name="Dunlap D.S."/>
            <person name="Akob D.M."/>
        </authorList>
    </citation>
    <scope>NUCLEOTIDE SEQUENCE [LARGE SCALE GENOMIC DNA]</scope>
    <source>
        <strain evidence="2 3">SFB93</strain>
    </source>
</reference>
<organism evidence="2 3">
    <name type="scientific">Syntrophotalea acetylenivorans</name>
    <dbReference type="NCBI Taxonomy" id="1842532"/>
    <lineage>
        <taxon>Bacteria</taxon>
        <taxon>Pseudomonadati</taxon>
        <taxon>Thermodesulfobacteriota</taxon>
        <taxon>Desulfuromonadia</taxon>
        <taxon>Desulfuromonadales</taxon>
        <taxon>Syntrophotaleaceae</taxon>
        <taxon>Syntrophotalea</taxon>
    </lineage>
</organism>
<proteinExistence type="predicted"/>
<gene>
    <name evidence="2" type="ORF">A7E78_02555</name>
</gene>
<protein>
    <recommendedName>
        <fullName evidence="4">DUF3617 domain-containing protein</fullName>
    </recommendedName>
</protein>
<feature type="chain" id="PRO_5012950413" description="DUF3617 domain-containing protein" evidence="1">
    <location>
        <begin position="24"/>
        <end position="145"/>
    </location>
</feature>
<evidence type="ECO:0000313" key="3">
    <source>
        <dbReference type="Proteomes" id="UP000182517"/>
    </source>
</evidence>